<dbReference type="GO" id="GO:0016832">
    <property type="term" value="F:aldehyde-lyase activity"/>
    <property type="evidence" value="ECO:0007669"/>
    <property type="project" value="TreeGrafter"/>
</dbReference>
<dbReference type="Gene3D" id="3.40.225.10">
    <property type="entry name" value="Class II aldolase/adducin N-terminal domain"/>
    <property type="match status" value="1"/>
</dbReference>
<protein>
    <recommendedName>
        <fullName evidence="1">Methylthioribulose-1-phosphate dehydratase</fullName>
        <shortName evidence="1">MTRu-1-P dehydratase</shortName>
        <ecNumber evidence="1">4.2.1.109</ecNumber>
    </recommendedName>
</protein>
<accession>F0J0I0</accession>
<proteinExistence type="inferred from homology"/>
<dbReference type="KEGG" id="amv:ACMV_00170"/>
<dbReference type="EMBL" id="AP012035">
    <property type="protein sequence ID" value="BAJ79364.1"/>
    <property type="molecule type" value="Genomic_DNA"/>
</dbReference>
<dbReference type="GO" id="GO:0046570">
    <property type="term" value="F:methylthioribulose 1-phosphate dehydratase activity"/>
    <property type="evidence" value="ECO:0007669"/>
    <property type="project" value="UniProtKB-UniRule"/>
</dbReference>
<comment type="function">
    <text evidence="1">Catalyzes the dehydration of methylthioribulose-1-phosphate (MTRu-1-P) into 2,3-diketo-5-methylthiopentyl-1-phosphate (DK-MTP-1-P).</text>
</comment>
<keyword evidence="1 2" id="KW-0456">Lyase</keyword>
<feature type="binding site" evidence="1">
    <location>
        <position position="107"/>
    </location>
    <ligand>
        <name>Zn(2+)</name>
        <dbReference type="ChEBI" id="CHEBI:29105"/>
    </ligand>
</feature>
<evidence type="ECO:0000313" key="3">
    <source>
        <dbReference type="Proteomes" id="UP000007100"/>
    </source>
</evidence>
<dbReference type="InterPro" id="IPR036409">
    <property type="entry name" value="Aldolase_II/adducin_N_sf"/>
</dbReference>
<name>F0J0I0_ACIMA</name>
<dbReference type="Pfam" id="PF00596">
    <property type="entry name" value="Aldolase_II"/>
    <property type="match status" value="1"/>
</dbReference>
<dbReference type="HOGENOM" id="CLU_006033_4_1_5"/>
<feature type="binding site" evidence="1">
    <location>
        <position position="109"/>
    </location>
    <ligand>
        <name>Zn(2+)</name>
        <dbReference type="ChEBI" id="CHEBI:29105"/>
    </ligand>
</feature>
<dbReference type="HAMAP" id="MF_01677">
    <property type="entry name" value="Salvage_MtnB"/>
    <property type="match status" value="1"/>
</dbReference>
<evidence type="ECO:0000313" key="2">
    <source>
        <dbReference type="EMBL" id="BAJ79364.1"/>
    </source>
</evidence>
<dbReference type="InterPro" id="IPR050197">
    <property type="entry name" value="Aldolase_class_II_sugar_metab"/>
</dbReference>
<comment type="similarity">
    <text evidence="1">Belongs to the aldolase class II family. MtnB subfamily.</text>
</comment>
<sequence>MTVTLAAGPAEAGDVLASRARELVAIGARMDARGWVPASAGNLSARCTADSIAITRSGVHKGRLEAADIIEVRLDGTPLRAGDRPSAETLLHCQVYERLPAVGAVLHGHSVAATALTLADNSPGIVLEGYEILKAFPGIATHETRIVLPVFDNDQDMRRLAAAIAPAFAAPPIGYVLRGHGIYAWGEDVERCFWRLEALEFLLSCECERRRMR</sequence>
<keyword evidence="1" id="KW-0486">Methionine biosynthesis</keyword>
<keyword evidence="1" id="KW-0479">Metal-binding</keyword>
<dbReference type="AlphaFoldDB" id="F0J0I0"/>
<keyword evidence="3" id="KW-1185">Reference proteome</keyword>
<dbReference type="RefSeq" id="WP_013639125.1">
    <property type="nucleotide sequence ID" value="NC_015186.1"/>
</dbReference>
<dbReference type="SMART" id="SM01007">
    <property type="entry name" value="Aldolase_II"/>
    <property type="match status" value="1"/>
</dbReference>
<dbReference type="UniPathway" id="UPA00904">
    <property type="reaction ID" value="UER00875"/>
</dbReference>
<dbReference type="PANTHER" id="PTHR22789">
    <property type="entry name" value="FUCULOSE PHOSPHATE ALDOLASE"/>
    <property type="match status" value="1"/>
</dbReference>
<dbReference type="OrthoDB" id="5500703at2"/>
<organism evidence="2 3">
    <name type="scientific">Acidiphilium multivorum (strain DSM 11245 / JCM 8867 / NBRC 100883 / AIU 301)</name>
    <dbReference type="NCBI Taxonomy" id="926570"/>
    <lineage>
        <taxon>Bacteria</taxon>
        <taxon>Pseudomonadati</taxon>
        <taxon>Pseudomonadota</taxon>
        <taxon>Alphaproteobacteria</taxon>
        <taxon>Acetobacterales</taxon>
        <taxon>Acidocellaceae</taxon>
        <taxon>Acidiphilium</taxon>
    </lineage>
</organism>
<comment type="pathway">
    <text evidence="1">Amino-acid biosynthesis; L-methionine biosynthesis via salvage pathway; L-methionine from S-methyl-5-thio-alpha-D-ribose 1-phosphate: step 2/6.</text>
</comment>
<evidence type="ECO:0000256" key="1">
    <source>
        <dbReference type="HAMAP-Rule" id="MF_01677"/>
    </source>
</evidence>
<dbReference type="InterPro" id="IPR001303">
    <property type="entry name" value="Aldolase_II/adducin_N"/>
</dbReference>
<gene>
    <name evidence="1 2" type="primary">mtnB</name>
    <name evidence="2" type="ordered locus">ACMV_00170</name>
</gene>
<comment type="cofactor">
    <cofactor evidence="1">
        <name>Zn(2+)</name>
        <dbReference type="ChEBI" id="CHEBI:29105"/>
    </cofactor>
    <text evidence="1">Binds 1 zinc ion per subunit.</text>
</comment>
<dbReference type="GO" id="GO:0005829">
    <property type="term" value="C:cytosol"/>
    <property type="evidence" value="ECO:0007669"/>
    <property type="project" value="TreeGrafter"/>
</dbReference>
<dbReference type="PANTHER" id="PTHR22789:SF0">
    <property type="entry name" value="3-OXO-TETRONATE 4-PHOSPHATE DECARBOXYLASE-RELATED"/>
    <property type="match status" value="1"/>
</dbReference>
<comment type="catalytic activity">
    <reaction evidence="1">
        <text>5-(methylsulfanyl)-D-ribulose 1-phosphate = 5-methylsulfanyl-2,3-dioxopentyl phosphate + H2O</text>
        <dbReference type="Rhea" id="RHEA:15549"/>
        <dbReference type="ChEBI" id="CHEBI:15377"/>
        <dbReference type="ChEBI" id="CHEBI:58548"/>
        <dbReference type="ChEBI" id="CHEBI:58828"/>
        <dbReference type="EC" id="4.2.1.109"/>
    </reaction>
</comment>
<dbReference type="SUPFAM" id="SSF53639">
    <property type="entry name" value="AraD/HMP-PK domain-like"/>
    <property type="match status" value="1"/>
</dbReference>
<reference evidence="2 3" key="1">
    <citation type="submission" date="2010-12" db="EMBL/GenBank/DDBJ databases">
        <title>Whole genome sequence of Acidiphilium multivorum AIU301.</title>
        <authorList>
            <person name="Narita-Yamada S."/>
            <person name="Nakamura S."/>
            <person name="Ito N."/>
            <person name="Takarada H."/>
            <person name="Katano Y."/>
            <person name="Nakazawa H."/>
            <person name="Hosoyama A."/>
            <person name="Yamada R."/>
            <person name="Fujita N."/>
        </authorList>
    </citation>
    <scope>NUCLEOTIDE SEQUENCE [LARGE SCALE GENOMIC DNA]</scope>
    <source>
        <strain evidence="3">DSM 11245 / JCM 8867 / AIU301</strain>
    </source>
</reference>
<dbReference type="InterPro" id="IPR017714">
    <property type="entry name" value="MethylthioRu-1-P_deHdtase_MtnB"/>
</dbReference>
<dbReference type="Proteomes" id="UP000007100">
    <property type="component" value="Chromosome"/>
</dbReference>
<dbReference type="GO" id="GO:0019509">
    <property type="term" value="P:L-methionine salvage from methylthioadenosine"/>
    <property type="evidence" value="ECO:0007669"/>
    <property type="project" value="UniProtKB-UniRule"/>
</dbReference>
<keyword evidence="1" id="KW-0862">Zinc</keyword>
<dbReference type="NCBIfam" id="NF006672">
    <property type="entry name" value="PRK09220.1"/>
    <property type="match status" value="1"/>
</dbReference>
<dbReference type="GO" id="GO:0019323">
    <property type="term" value="P:pentose catabolic process"/>
    <property type="evidence" value="ECO:0007669"/>
    <property type="project" value="TreeGrafter"/>
</dbReference>
<keyword evidence="1" id="KW-0028">Amino-acid biosynthesis</keyword>
<dbReference type="EC" id="4.2.1.109" evidence="1"/>
<dbReference type="NCBIfam" id="TIGR03328">
    <property type="entry name" value="salvage_mtnB"/>
    <property type="match status" value="1"/>
</dbReference>
<dbReference type="GO" id="GO:0008270">
    <property type="term" value="F:zinc ion binding"/>
    <property type="evidence" value="ECO:0007669"/>
    <property type="project" value="UniProtKB-UniRule"/>
</dbReference>